<evidence type="ECO:0000256" key="2">
    <source>
        <dbReference type="PIRSR" id="PIRSR610347-2"/>
    </source>
</evidence>
<dbReference type="GO" id="GO:0008081">
    <property type="term" value="F:phosphoric diester hydrolase activity"/>
    <property type="evidence" value="ECO:0007669"/>
    <property type="project" value="InterPro"/>
</dbReference>
<keyword evidence="4" id="KW-1185">Reference proteome</keyword>
<reference evidence="3 4" key="1">
    <citation type="journal article" date="2018" name="MBio">
        <title>Comparative Genomics Reveals the Core Gene Toolbox for the Fungus-Insect Symbiosis.</title>
        <authorList>
            <person name="Wang Y."/>
            <person name="Stata M."/>
            <person name="Wang W."/>
            <person name="Stajich J.E."/>
            <person name="White M.M."/>
            <person name="Moncalvo J.M."/>
        </authorList>
    </citation>
    <scope>NUCLEOTIDE SEQUENCE [LARGE SCALE GENOMIC DNA]</scope>
    <source>
        <strain evidence="3 4">AUS-126-30</strain>
    </source>
</reference>
<dbReference type="EMBL" id="MBFU01000325">
    <property type="protein sequence ID" value="PWA00594.1"/>
    <property type="molecule type" value="Genomic_DNA"/>
</dbReference>
<dbReference type="Pfam" id="PF06087">
    <property type="entry name" value="Tyr-DNA_phospho"/>
    <property type="match status" value="1"/>
</dbReference>
<dbReference type="Gene3D" id="3.30.870.10">
    <property type="entry name" value="Endonuclease Chain A"/>
    <property type="match status" value="2"/>
</dbReference>
<dbReference type="PANTHER" id="PTHR12415">
    <property type="entry name" value="TYROSYL-DNA PHOSPHODIESTERASE 1"/>
    <property type="match status" value="1"/>
</dbReference>
<name>A0A2U1J6B2_SMIAN</name>
<evidence type="ECO:0000256" key="1">
    <source>
        <dbReference type="PIRSR" id="PIRSR610347-1"/>
    </source>
</evidence>
<evidence type="ECO:0000313" key="4">
    <source>
        <dbReference type="Proteomes" id="UP000245591"/>
    </source>
</evidence>
<evidence type="ECO:0000313" key="3">
    <source>
        <dbReference type="EMBL" id="PWA00594.1"/>
    </source>
</evidence>
<comment type="caution">
    <text evidence="3">The sequence shown here is derived from an EMBL/GenBank/DDBJ whole genome shotgun (WGS) entry which is preliminary data.</text>
</comment>
<accession>A0A2U1J6B2</accession>
<dbReference type="Proteomes" id="UP000245591">
    <property type="component" value="Unassembled WGS sequence"/>
</dbReference>
<dbReference type="GO" id="GO:0005634">
    <property type="term" value="C:nucleus"/>
    <property type="evidence" value="ECO:0007669"/>
    <property type="project" value="InterPro"/>
</dbReference>
<feature type="binding site" evidence="2">
    <location>
        <position position="399"/>
    </location>
    <ligand>
        <name>substrate</name>
    </ligand>
</feature>
<proteinExistence type="predicted"/>
<dbReference type="AlphaFoldDB" id="A0A2U1J6B2"/>
<dbReference type="InterPro" id="IPR010347">
    <property type="entry name" value="Tdp1"/>
</dbReference>
<feature type="active site" description="Proton donor/acceptor" evidence="1">
    <location>
        <position position="397"/>
    </location>
</feature>
<organism evidence="3 4">
    <name type="scientific">Smittium angustum</name>
    <dbReference type="NCBI Taxonomy" id="133377"/>
    <lineage>
        <taxon>Eukaryota</taxon>
        <taxon>Fungi</taxon>
        <taxon>Fungi incertae sedis</taxon>
        <taxon>Zoopagomycota</taxon>
        <taxon>Kickxellomycotina</taxon>
        <taxon>Harpellomycetes</taxon>
        <taxon>Harpellales</taxon>
        <taxon>Legeriomycetaceae</taxon>
        <taxon>Smittium</taxon>
    </lineage>
</organism>
<gene>
    <name evidence="3" type="ORF">BB558_003352</name>
</gene>
<evidence type="ECO:0008006" key="5">
    <source>
        <dbReference type="Google" id="ProtNLM"/>
    </source>
</evidence>
<sequence>MENYIYISDSDVETILPQEKTNKKNNLVKIPNESGSEIIDLEETKPKENHGFSKRKRYISIENDSNSNSYNPNPTQKIKLKCTNNPKIEKSLCSKTIIEKESSLEFPKGKVLLTNISDFPTDNSITFEKVIDGNNHKLQKAVMTTFVCDFEWLRRIIGKRLNLCLAMNFEKSLETATGPIKVNECTVLVNPPLRKTRYSVFHPKIMMLWYEGFVRLVIGSANLIQFDWTCIQNIVFIQDFPLLDSKRDLECGLIDLFQISEFPSQVIDACRYIDFTSFKHNFVFSIASSNDLPNKYGYLGLSQIVKSFGYKNMEYLRYQCSSLGFLDGEWVDKFCSALGIKHKVQVLFPTQKQAEESALGLEGASSIILNKYAYKSDKFPHKVLYKAESKRPGYLSHSKIMYSRCVETDMGWLYLGSHNFTKAAWGTSKNSTEITLSNYESGVVFQVLFVDEEIYVVNDPNDLSDISLLPLPFSTKWVPYDKQDKPWIQNG</sequence>
<protein>
    <recommendedName>
        <fullName evidence="5">PLD phosphodiesterase domain-containing protein</fullName>
    </recommendedName>
</protein>
<dbReference type="GO" id="GO:0006281">
    <property type="term" value="P:DNA repair"/>
    <property type="evidence" value="ECO:0007669"/>
    <property type="project" value="InterPro"/>
</dbReference>
<dbReference type="PANTHER" id="PTHR12415:SF3">
    <property type="entry name" value="OS04G0403400 PROTEIN"/>
    <property type="match status" value="1"/>
</dbReference>
<feature type="active site" description="Nucleophile" evidence="1">
    <location>
        <position position="202"/>
    </location>
</feature>
<dbReference type="SUPFAM" id="SSF56024">
    <property type="entry name" value="Phospholipase D/nuclease"/>
    <property type="match status" value="2"/>
</dbReference>
<feature type="binding site" evidence="2">
    <location>
        <position position="204"/>
    </location>
    <ligand>
        <name>substrate</name>
    </ligand>
</feature>